<dbReference type="AlphaFoldDB" id="A0A9W9ZJE8"/>
<comment type="similarity">
    <text evidence="1">Belongs to the cytochrome P450 family.</text>
</comment>
<dbReference type="InterPro" id="IPR001128">
    <property type="entry name" value="Cyt_P450"/>
</dbReference>
<accession>A0A9W9ZJE8</accession>
<dbReference type="GO" id="GO:0020037">
    <property type="term" value="F:heme binding"/>
    <property type="evidence" value="ECO:0007669"/>
    <property type="project" value="InterPro"/>
</dbReference>
<protein>
    <submittedName>
        <fullName evidence="2">Uncharacterized protein</fullName>
    </submittedName>
</protein>
<evidence type="ECO:0000313" key="3">
    <source>
        <dbReference type="Proteomes" id="UP001163046"/>
    </source>
</evidence>
<gene>
    <name evidence="2" type="ORF">OS493_038991</name>
</gene>
<organism evidence="2 3">
    <name type="scientific">Desmophyllum pertusum</name>
    <dbReference type="NCBI Taxonomy" id="174260"/>
    <lineage>
        <taxon>Eukaryota</taxon>
        <taxon>Metazoa</taxon>
        <taxon>Cnidaria</taxon>
        <taxon>Anthozoa</taxon>
        <taxon>Hexacorallia</taxon>
        <taxon>Scleractinia</taxon>
        <taxon>Caryophylliina</taxon>
        <taxon>Caryophylliidae</taxon>
        <taxon>Desmophyllum</taxon>
    </lineage>
</organism>
<dbReference type="Proteomes" id="UP001163046">
    <property type="component" value="Unassembled WGS sequence"/>
</dbReference>
<dbReference type="GO" id="GO:0016705">
    <property type="term" value="F:oxidoreductase activity, acting on paired donors, with incorporation or reduction of molecular oxygen"/>
    <property type="evidence" value="ECO:0007669"/>
    <property type="project" value="InterPro"/>
</dbReference>
<name>A0A9W9ZJE8_9CNID</name>
<evidence type="ECO:0000256" key="1">
    <source>
        <dbReference type="ARBA" id="ARBA00010617"/>
    </source>
</evidence>
<dbReference type="GO" id="GO:0004497">
    <property type="term" value="F:monooxygenase activity"/>
    <property type="evidence" value="ECO:0007669"/>
    <property type="project" value="InterPro"/>
</dbReference>
<dbReference type="Gene3D" id="1.10.630.10">
    <property type="entry name" value="Cytochrome P450"/>
    <property type="match status" value="1"/>
</dbReference>
<evidence type="ECO:0000313" key="2">
    <source>
        <dbReference type="EMBL" id="KAJ7381788.1"/>
    </source>
</evidence>
<sequence length="128" mass="14357">TNIINTTGRHVQRRWFETTSTNPVVGPLQYLRYRTADLDEVVGRDRMVPGLDESAPHLPLGSGLQSWEALRLGNVAEGQLFRSLHAQKTTTLAGYRVPKDTVVVVNLNAQVFILDPNCWEESPNAFQQ</sequence>
<dbReference type="EMBL" id="MU826013">
    <property type="protein sequence ID" value="KAJ7381788.1"/>
    <property type="molecule type" value="Genomic_DNA"/>
</dbReference>
<feature type="non-terminal residue" evidence="2">
    <location>
        <position position="128"/>
    </location>
</feature>
<dbReference type="Pfam" id="PF00067">
    <property type="entry name" value="p450"/>
    <property type="match status" value="1"/>
</dbReference>
<proteinExistence type="inferred from homology"/>
<reference evidence="2" key="1">
    <citation type="submission" date="2023-01" db="EMBL/GenBank/DDBJ databases">
        <title>Genome assembly of the deep-sea coral Lophelia pertusa.</title>
        <authorList>
            <person name="Herrera S."/>
            <person name="Cordes E."/>
        </authorList>
    </citation>
    <scope>NUCLEOTIDE SEQUENCE</scope>
    <source>
        <strain evidence="2">USNM1676648</strain>
        <tissue evidence="2">Polyp</tissue>
    </source>
</reference>
<dbReference type="GO" id="GO:0005506">
    <property type="term" value="F:iron ion binding"/>
    <property type="evidence" value="ECO:0007669"/>
    <property type="project" value="InterPro"/>
</dbReference>
<dbReference type="InterPro" id="IPR036396">
    <property type="entry name" value="Cyt_P450_sf"/>
</dbReference>
<dbReference type="SUPFAM" id="SSF48264">
    <property type="entry name" value="Cytochrome P450"/>
    <property type="match status" value="1"/>
</dbReference>
<comment type="caution">
    <text evidence="2">The sequence shown here is derived from an EMBL/GenBank/DDBJ whole genome shotgun (WGS) entry which is preliminary data.</text>
</comment>
<keyword evidence="3" id="KW-1185">Reference proteome</keyword>